<organism evidence="1">
    <name type="scientific">Human immunodeficiency virus 2</name>
    <dbReference type="NCBI Taxonomy" id="11709"/>
    <lineage>
        <taxon>Viruses</taxon>
        <taxon>Riboviria</taxon>
        <taxon>Pararnavirae</taxon>
        <taxon>Artverviricota</taxon>
        <taxon>Revtraviricetes</taxon>
        <taxon>Ortervirales</taxon>
        <taxon>Retroviridae</taxon>
        <taxon>Orthoretrovirinae</taxon>
        <taxon>Lentivirus</taxon>
        <taxon>Lentivirus humimdef2</taxon>
    </lineage>
</organism>
<feature type="non-terminal residue" evidence="1">
    <location>
        <position position="133"/>
    </location>
</feature>
<gene>
    <name evidence="1" type="primary">pol</name>
</gene>
<protein>
    <submittedName>
        <fullName evidence="1">DNA polymerase</fullName>
    </submittedName>
</protein>
<feature type="non-terminal residue" evidence="1">
    <location>
        <position position="1"/>
    </location>
</feature>
<organismHost>
    <name type="scientific">Homo sapiens</name>
    <name type="common">Human</name>
    <dbReference type="NCBI Taxonomy" id="9606"/>
</organismHost>
<reference evidence="1" key="1">
    <citation type="journal article" date="1997" name="AIDS Res. Hum. Retroviruses">
        <title>HIV type 2 pathogenicity is not related to subtype in rural Guinea Bissau.</title>
        <authorList>
            <person name="Xiang Z."/>
            <person name="Ariyoshi K."/>
            <person name="Wilkins A."/>
            <person name="Dias F."/>
            <person name="Whittle H."/>
            <person name="Breuer J."/>
        </authorList>
    </citation>
    <scope>NUCLEOTIDE SEQUENCE</scope>
    <source>
        <strain evidence="1">A</strain>
    </source>
</reference>
<proteinExistence type="predicted"/>
<accession>O91104</accession>
<evidence type="ECO:0000313" key="1">
    <source>
        <dbReference type="EMBL" id="CAA08054.1"/>
    </source>
</evidence>
<dbReference type="EMBL" id="AJ008590">
    <property type="protein sequence ID" value="CAA08054.1"/>
    <property type="molecule type" value="Genomic_DNA"/>
</dbReference>
<sequence>DHLVSQGIRQVLFPWQKQSPLRKQHAKISQQYKRTVPQIWITQFGGKTHSKCMFPLSTERRGYTGAGKFRIRHLASGLDTLRRKSHHCSSTSCKWDSQKQKSSHRLSGRQTALSLLKLASRWPITHLHTDNGA</sequence>
<name>O91104_9HIV2</name>
<reference evidence="1" key="2">
    <citation type="submission" date="1998-05" db="EMBL/GenBank/DDBJ databases">
        <title>Correlation of HIV-2 genotype with progression to AID in vivo.</title>
        <authorList>
            <person name="Grassly N."/>
            <person name="Xiang Z."/>
            <person name="Ariyoshi K."/>
            <person name="Aaby P."/>
            <person name="Jensen H."/>
            <person name="Dias F."/>
            <person name="Whittle H."/>
            <person name="Breuer J."/>
        </authorList>
    </citation>
    <scope>NUCLEOTIDE SEQUENCE</scope>
    <source>
        <strain evidence="1">A</strain>
    </source>
</reference>